<sequence length="113" mass="12832">MKLYYMSTNGWNAVLAIDGDSACYYTDSYEDENAVDENGEIIAYYPARHPDWRGWTADEHEAAAKKYLAALADWCSFGDFLPGTWEGPVSELNDSEWPNWEADVVAEYDTEAK</sequence>
<organism evidence="1">
    <name type="scientific">Siphoviridae sp. ctKNZ79</name>
    <dbReference type="NCBI Taxonomy" id="2825440"/>
    <lineage>
        <taxon>Viruses</taxon>
        <taxon>Duplodnaviria</taxon>
        <taxon>Heunggongvirae</taxon>
        <taxon>Uroviricota</taxon>
        <taxon>Caudoviricetes</taxon>
    </lineage>
</organism>
<reference evidence="1" key="1">
    <citation type="journal article" date="2021" name="Proc. Natl. Acad. Sci. U.S.A.">
        <title>A Catalog of Tens of Thousands of Viruses from Human Metagenomes Reveals Hidden Associations with Chronic Diseases.</title>
        <authorList>
            <person name="Tisza M.J."/>
            <person name="Buck C.B."/>
        </authorList>
    </citation>
    <scope>NUCLEOTIDE SEQUENCE</scope>
    <source>
        <strain evidence="1">CtKNZ79</strain>
    </source>
</reference>
<evidence type="ECO:0000313" key="1">
    <source>
        <dbReference type="EMBL" id="DAF91129.1"/>
    </source>
</evidence>
<accession>A0A8S5U9G8</accession>
<name>A0A8S5U9G8_9CAUD</name>
<proteinExistence type="predicted"/>
<protein>
    <submittedName>
        <fullName evidence="1">Uncharacterized protein</fullName>
    </submittedName>
</protein>
<dbReference type="EMBL" id="BK016045">
    <property type="protein sequence ID" value="DAF91129.1"/>
    <property type="molecule type" value="Genomic_DNA"/>
</dbReference>